<feature type="non-terminal residue" evidence="2">
    <location>
        <position position="1"/>
    </location>
</feature>
<evidence type="ECO:0000313" key="2">
    <source>
        <dbReference type="EMBL" id="MCH3853328.1"/>
    </source>
</evidence>
<organism evidence="2 3">
    <name type="scientific">Campylobacter jejuni</name>
    <dbReference type="NCBI Taxonomy" id="197"/>
    <lineage>
        <taxon>Bacteria</taxon>
        <taxon>Pseudomonadati</taxon>
        <taxon>Campylobacterota</taxon>
        <taxon>Epsilonproteobacteria</taxon>
        <taxon>Campylobacterales</taxon>
        <taxon>Campylobacteraceae</taxon>
        <taxon>Campylobacter</taxon>
    </lineage>
</organism>
<evidence type="ECO:0000259" key="1">
    <source>
        <dbReference type="Pfam" id="PF13090"/>
    </source>
</evidence>
<feature type="non-terminal residue" evidence="2">
    <location>
        <position position="91"/>
    </location>
</feature>
<keyword evidence="2" id="KW-0808">Transferase</keyword>
<keyword evidence="2" id="KW-0418">Kinase</keyword>
<accession>A0AAW5EHF7</accession>
<proteinExistence type="predicted"/>
<dbReference type="PANTHER" id="PTHR30218:SF0">
    <property type="entry name" value="POLYPHOSPHATE KINASE"/>
    <property type="match status" value="1"/>
</dbReference>
<gene>
    <name evidence="2" type="ORF">LZC39_14660</name>
</gene>
<dbReference type="SUPFAM" id="SSF56024">
    <property type="entry name" value="Phospholipase D/nuclease"/>
    <property type="match status" value="1"/>
</dbReference>
<dbReference type="GO" id="GO:0006799">
    <property type="term" value="P:polyphosphate biosynthetic process"/>
    <property type="evidence" value="ECO:0007669"/>
    <property type="project" value="InterPro"/>
</dbReference>
<dbReference type="GO" id="GO:0009358">
    <property type="term" value="C:polyphosphate kinase complex"/>
    <property type="evidence" value="ECO:0007669"/>
    <property type="project" value="InterPro"/>
</dbReference>
<dbReference type="GO" id="GO:0008976">
    <property type="term" value="F:polyphosphate kinase activity"/>
    <property type="evidence" value="ECO:0007669"/>
    <property type="project" value="InterPro"/>
</dbReference>
<comment type="caution">
    <text evidence="2">The sequence shown here is derived from an EMBL/GenBank/DDBJ whole genome shotgun (WGS) entry which is preliminary data.</text>
</comment>
<evidence type="ECO:0000313" key="3">
    <source>
        <dbReference type="Proteomes" id="UP001199644"/>
    </source>
</evidence>
<sequence>FHILSGFSKNRRLQTLSMSPNQIKEKILEMIALEASKGSEGVIIAKMNSLVDSDIIKALYEASIKGTQIDLIVRGICCLKPNEEFSKNIRV</sequence>
<dbReference type="AlphaFoldDB" id="A0AAW5EHF7"/>
<name>A0AAW5EHF7_CAMJU</name>
<dbReference type="InterPro" id="IPR025200">
    <property type="entry name" value="PPK_C_dom2"/>
</dbReference>
<dbReference type="PANTHER" id="PTHR30218">
    <property type="entry name" value="POLYPHOSPHATE KINASE"/>
    <property type="match status" value="1"/>
</dbReference>
<feature type="domain" description="Polyphosphate kinase C-terminal" evidence="1">
    <location>
        <begin position="16"/>
        <end position="91"/>
    </location>
</feature>
<dbReference type="Gene3D" id="3.30.870.10">
    <property type="entry name" value="Endonuclease Chain A"/>
    <property type="match status" value="1"/>
</dbReference>
<dbReference type="Proteomes" id="UP001199644">
    <property type="component" value="Unassembled WGS sequence"/>
</dbReference>
<protein>
    <submittedName>
        <fullName evidence="2">RNA degradosome polyphosphate kinase</fullName>
    </submittedName>
</protein>
<reference evidence="2" key="1">
    <citation type="submission" date="2021-12" db="EMBL/GenBank/DDBJ databases">
        <title>Prevalence of phenicol resistance gene fexA in Campylobacter isolated from poultry supply chain.</title>
        <authorList>
            <person name="Tang B."/>
            <person name="Zheng X."/>
            <person name="Lin J."/>
            <person name="Lin R."/>
            <person name="Yang H."/>
            <person name="Shen Z."/>
            <person name="Xia F."/>
        </authorList>
    </citation>
    <scope>NUCLEOTIDE SEQUENCE</scope>
    <source>
        <strain evidence="2">CJHN2011004</strain>
    </source>
</reference>
<dbReference type="EMBL" id="JAJUOL010000865">
    <property type="protein sequence ID" value="MCH3853328.1"/>
    <property type="molecule type" value="Genomic_DNA"/>
</dbReference>
<dbReference type="InterPro" id="IPR003414">
    <property type="entry name" value="PP_kinase"/>
</dbReference>
<dbReference type="Pfam" id="PF13090">
    <property type="entry name" value="PP_kinase_C"/>
    <property type="match status" value="1"/>
</dbReference>